<reference evidence="1 2" key="1">
    <citation type="journal article" date="2012" name="Science">
        <title>Ecological populations of bacteria act as socially cohesive units of antibiotic production and resistance.</title>
        <authorList>
            <person name="Cordero O.X."/>
            <person name="Wildschutte H."/>
            <person name="Kirkup B."/>
            <person name="Proehl S."/>
            <person name="Ngo L."/>
            <person name="Hussain F."/>
            <person name="Le Roux F."/>
            <person name="Mincer T."/>
            <person name="Polz M.F."/>
        </authorList>
    </citation>
    <scope>NUCLEOTIDE SEQUENCE [LARGE SCALE GENOMIC DNA]</scope>
    <source>
        <strain evidence="1 2">ZF-129</strain>
    </source>
</reference>
<dbReference type="AlphaFoldDB" id="A0A1E5BIN6"/>
<dbReference type="EMBL" id="AJYQ02000020">
    <property type="protein sequence ID" value="OEE37260.1"/>
    <property type="molecule type" value="Genomic_DNA"/>
</dbReference>
<name>A0A1E5BIN6_9VIBR</name>
<accession>A0A1E5BIN6</accession>
<proteinExistence type="predicted"/>
<evidence type="ECO:0000313" key="2">
    <source>
        <dbReference type="Proteomes" id="UP000094741"/>
    </source>
</evidence>
<dbReference type="Proteomes" id="UP000094741">
    <property type="component" value="Unassembled WGS sequence"/>
</dbReference>
<sequence>MQLDNQIDNLLFNIELYKSKLLQDESSLCPEHRFNKNDDDFLPFSIKRRTFKSADTCAVKIHSFLHIYCSTPFTSNKASWHILTHNYPTLVKPMGDYEMVILDDPEGSDHRINIGIQIGLFMKEALVQGLDDWVNLTRRLRGIAETLEPDFSLMDSSFSLIEVMEQELQRHLKALAYYYQKHLCFDPVEMTSGLEISLDNKPSLIPCHIIWTYNWDQLCWKLRKEKDHHDHEKSHSIIINCFAPKHDFEEDAWP</sequence>
<comment type="caution">
    <text evidence="1">The sequence shown here is derived from an EMBL/GenBank/DDBJ whole genome shotgun (WGS) entry which is preliminary data.</text>
</comment>
<dbReference type="STRING" id="1187848.A1QO_03930"/>
<gene>
    <name evidence="1" type="ORF">A1QO_03930</name>
</gene>
<protein>
    <submittedName>
        <fullName evidence="1">Uncharacterized protein</fullName>
    </submittedName>
</protein>
<organism evidence="1 2">
    <name type="scientific">Vibrio genomosp. F10 str. ZF-129</name>
    <dbReference type="NCBI Taxonomy" id="1187848"/>
    <lineage>
        <taxon>Bacteria</taxon>
        <taxon>Pseudomonadati</taxon>
        <taxon>Pseudomonadota</taxon>
        <taxon>Gammaproteobacteria</taxon>
        <taxon>Vibrionales</taxon>
        <taxon>Vibrionaceae</taxon>
        <taxon>Vibrio</taxon>
    </lineage>
</organism>
<dbReference type="RefSeq" id="WP_017041737.1">
    <property type="nucleotide sequence ID" value="NZ_AJYQ02000020.1"/>
</dbReference>
<evidence type="ECO:0000313" key="1">
    <source>
        <dbReference type="EMBL" id="OEE37260.1"/>
    </source>
</evidence>